<dbReference type="Proteomes" id="UP000639403">
    <property type="component" value="Unassembled WGS sequence"/>
</dbReference>
<dbReference type="AlphaFoldDB" id="A0A8H7NT78"/>
<reference evidence="2" key="2">
    <citation type="journal article" name="Front. Microbiol.">
        <title>Degradative Capacity of Two Strains of Rhodonia placenta: From Phenotype to Genotype.</title>
        <authorList>
            <person name="Kolle M."/>
            <person name="Horta M.A.C."/>
            <person name="Nowrousian M."/>
            <person name="Ohm R.A."/>
            <person name="Benz J.P."/>
            <person name="Pilgard A."/>
        </authorList>
    </citation>
    <scope>NUCLEOTIDE SEQUENCE</scope>
    <source>
        <strain evidence="2">FPRL280</strain>
    </source>
</reference>
<comment type="caution">
    <text evidence="2">The sequence shown here is derived from an EMBL/GenBank/DDBJ whole genome shotgun (WGS) entry which is preliminary data.</text>
</comment>
<evidence type="ECO:0000256" key="1">
    <source>
        <dbReference type="SAM" id="MobiDB-lite"/>
    </source>
</evidence>
<organism evidence="2 3">
    <name type="scientific">Rhodonia placenta</name>
    <dbReference type="NCBI Taxonomy" id="104341"/>
    <lineage>
        <taxon>Eukaryota</taxon>
        <taxon>Fungi</taxon>
        <taxon>Dikarya</taxon>
        <taxon>Basidiomycota</taxon>
        <taxon>Agaricomycotina</taxon>
        <taxon>Agaricomycetes</taxon>
        <taxon>Polyporales</taxon>
        <taxon>Adustoporiaceae</taxon>
        <taxon>Rhodonia</taxon>
    </lineage>
</organism>
<dbReference type="EMBL" id="JADOXO010000717">
    <property type="protein sequence ID" value="KAF9800973.1"/>
    <property type="molecule type" value="Genomic_DNA"/>
</dbReference>
<sequence length="33" mass="3952">MSRLRVKRQWKTKQRCWGHSTGSYRSDGTRGQN</sequence>
<name>A0A8H7NT78_9APHY</name>
<feature type="compositionally biased region" description="Basic residues" evidence="1">
    <location>
        <begin position="1"/>
        <end position="16"/>
    </location>
</feature>
<proteinExistence type="predicted"/>
<gene>
    <name evidence="2" type="ORF">IEO21_10240</name>
</gene>
<protein>
    <submittedName>
        <fullName evidence="2">Uncharacterized protein</fullName>
    </submittedName>
</protein>
<feature type="compositionally biased region" description="Polar residues" evidence="1">
    <location>
        <begin position="20"/>
        <end position="33"/>
    </location>
</feature>
<evidence type="ECO:0000313" key="2">
    <source>
        <dbReference type="EMBL" id="KAF9800973.1"/>
    </source>
</evidence>
<feature type="region of interest" description="Disordered" evidence="1">
    <location>
        <begin position="1"/>
        <end position="33"/>
    </location>
</feature>
<reference evidence="2" key="1">
    <citation type="submission" date="2020-11" db="EMBL/GenBank/DDBJ databases">
        <authorList>
            <person name="Koelle M."/>
            <person name="Horta M.A.C."/>
            <person name="Nowrousian M."/>
            <person name="Ohm R.A."/>
            <person name="Benz P."/>
            <person name="Pilgard A."/>
        </authorList>
    </citation>
    <scope>NUCLEOTIDE SEQUENCE</scope>
    <source>
        <strain evidence="2">FPRL280</strain>
    </source>
</reference>
<accession>A0A8H7NT78</accession>
<evidence type="ECO:0000313" key="3">
    <source>
        <dbReference type="Proteomes" id="UP000639403"/>
    </source>
</evidence>